<evidence type="ECO:0000313" key="5">
    <source>
        <dbReference type="EMBL" id="ORB66246.1"/>
    </source>
</evidence>
<keyword evidence="3 5" id="KW-0378">Hydrolase</keyword>
<dbReference type="InterPro" id="IPR051601">
    <property type="entry name" value="Serine_prot/Carboxylest_S33"/>
</dbReference>
<keyword evidence="6" id="KW-1185">Reference proteome</keyword>
<evidence type="ECO:0000313" key="6">
    <source>
        <dbReference type="Proteomes" id="UP000192411"/>
    </source>
</evidence>
<name>A0A1X0JVE8_9MYCO</name>
<evidence type="ECO:0000256" key="3">
    <source>
        <dbReference type="ARBA" id="ARBA00022801"/>
    </source>
</evidence>
<dbReference type="InterPro" id="IPR000073">
    <property type="entry name" value="AB_hydrolase_1"/>
</dbReference>
<dbReference type="EMBL" id="MVIM01000004">
    <property type="protein sequence ID" value="ORB66246.1"/>
    <property type="molecule type" value="Genomic_DNA"/>
</dbReference>
<dbReference type="InterPro" id="IPR029058">
    <property type="entry name" value="AB_hydrolase_fold"/>
</dbReference>
<dbReference type="PANTHER" id="PTHR43248">
    <property type="entry name" value="2-SUCCINYL-6-HYDROXY-2,4-CYCLOHEXADIENE-1-CARBOXYLATE SYNTHASE"/>
    <property type="match status" value="1"/>
</dbReference>
<reference evidence="5 6" key="1">
    <citation type="submission" date="2017-02" db="EMBL/GenBank/DDBJ databases">
        <title>The new phylogeny of genus Mycobacterium.</title>
        <authorList>
            <person name="Tortoli E."/>
            <person name="Trovato A."/>
            <person name="Cirillo D.M."/>
        </authorList>
    </citation>
    <scope>NUCLEOTIDE SEQUENCE [LARGE SCALE GENOMIC DNA]</scope>
    <source>
        <strain evidence="5 6">DSM 44338</strain>
    </source>
</reference>
<dbReference type="STRING" id="75922.BST47_10305"/>
<dbReference type="Gene3D" id="3.40.50.1820">
    <property type="entry name" value="alpha/beta hydrolase"/>
    <property type="match status" value="1"/>
</dbReference>
<evidence type="ECO:0000256" key="1">
    <source>
        <dbReference type="ARBA" id="ARBA00010088"/>
    </source>
</evidence>
<proteinExistence type="inferred from homology"/>
<dbReference type="Pfam" id="PF00561">
    <property type="entry name" value="Abhydrolase_1"/>
    <property type="match status" value="1"/>
</dbReference>
<dbReference type="AlphaFoldDB" id="A0A1X0JVE8"/>
<sequence>MAACGAMSLKIGVQVTALMLLVAGCTNLVEGRGVVAVPPPGSPIEWGECENSSSDGEPAPVGAECGMLSVPVNWAEPDGEVARLAMIRFKATGDKIGSLIVNPGGPGESGVAAATSMVGLLPDSVRQRFDLVGFDPRGVAASTPAVWCNSDADNDRLRADPQVDYTPEGVEHIESETKAFVQRCVDKMGDEFLANVGTASVVKDLDAMRQALGDEKLNYLGYSYGTRIGALYAEAYPDKVRAMILDGAIDPNADPTEANIRQAKAFQTAFNDYAADCAENADCPLGTDPAKAVDVYRSMVDPLVENPLKTRDPRGLSYSDAIVGTILPLYSPNLWRHLTQALKEIEDGEGDTMLALADLYMGRDENGHYNNSTDVRVAVNCVDKPAVTDRAKAIEEDRRAREAAPFMSYGEFTGHAPLGTCAFWPVPPTTEPHEIKVDGLPPILVISTTNDPATPYEAGVDLARQLGGTLVTFVGTQHTVGFQGEGCIDDIAASYLVDLTVPPEGVRCE</sequence>
<dbReference type="GO" id="GO:0016787">
    <property type="term" value="F:hydrolase activity"/>
    <property type="evidence" value="ECO:0007669"/>
    <property type="project" value="UniProtKB-KW"/>
</dbReference>
<gene>
    <name evidence="5" type="ORF">BST47_10305</name>
</gene>
<evidence type="ECO:0000259" key="4">
    <source>
        <dbReference type="Pfam" id="PF00561"/>
    </source>
</evidence>
<comment type="similarity">
    <text evidence="1">Belongs to the peptidase S33 family.</text>
</comment>
<organism evidence="5 6">
    <name type="scientific">Mycolicibacterium tusciae</name>
    <dbReference type="NCBI Taxonomy" id="75922"/>
    <lineage>
        <taxon>Bacteria</taxon>
        <taxon>Bacillati</taxon>
        <taxon>Actinomycetota</taxon>
        <taxon>Actinomycetes</taxon>
        <taxon>Mycobacteriales</taxon>
        <taxon>Mycobacteriaceae</taxon>
        <taxon>Mycolicibacterium</taxon>
    </lineage>
</organism>
<dbReference type="eggNOG" id="COG0596">
    <property type="taxonomic scope" value="Bacteria"/>
</dbReference>
<keyword evidence="2" id="KW-0732">Signal</keyword>
<comment type="caution">
    <text evidence="5">The sequence shown here is derived from an EMBL/GenBank/DDBJ whole genome shotgun (WGS) entry which is preliminary data.</text>
</comment>
<protein>
    <submittedName>
        <fullName evidence="5">Alpha/beta hydrolase</fullName>
    </submittedName>
</protein>
<feature type="domain" description="AB hydrolase-1" evidence="4">
    <location>
        <begin position="99"/>
        <end position="483"/>
    </location>
</feature>
<dbReference type="Proteomes" id="UP000192411">
    <property type="component" value="Unassembled WGS sequence"/>
</dbReference>
<accession>A0A1X0JVE8</accession>
<evidence type="ECO:0000256" key="2">
    <source>
        <dbReference type="ARBA" id="ARBA00022729"/>
    </source>
</evidence>
<dbReference type="SUPFAM" id="SSF53474">
    <property type="entry name" value="alpha/beta-Hydrolases"/>
    <property type="match status" value="1"/>
</dbReference>
<dbReference type="PANTHER" id="PTHR43248:SF29">
    <property type="entry name" value="TRIPEPTIDYL AMINOPEPTIDASE"/>
    <property type="match status" value="1"/>
</dbReference>